<feature type="domain" description="Pyridoxamine 5'-phosphate oxidase N-terminal" evidence="2">
    <location>
        <begin position="84"/>
        <end position="175"/>
    </location>
</feature>
<dbReference type="PANTHER" id="PTHR35176:SF11">
    <property type="entry name" value="PYRIDOXAMINE 5'-PHOSPHATE OXIDASE FAMILY PROTEIN"/>
    <property type="match status" value="1"/>
</dbReference>
<dbReference type="InterPro" id="IPR011576">
    <property type="entry name" value="Pyridox_Oxase_N"/>
</dbReference>
<sequence>MVGAPERSSLLAHRPAGARVRLEGRRGEPDRRAGHRAAAGGDGYPVGSGVATVTRRWENRFYAAVLRRETNSYPVSAEWDPARFHGHKYCLVVSYRANGEPVATPVWFARAADRLYFRTDAGAGKVRRLRRNPEVLVGPCGARGGLLGPLATGRARLLDPAEAERAERELRDAYGFGRRLYERFFASRDGIYVELAAPPAAGKPVDWATGSNSADVEDGELL</sequence>
<evidence type="ECO:0000259" key="2">
    <source>
        <dbReference type="Pfam" id="PF01243"/>
    </source>
</evidence>
<dbReference type="GO" id="GO:0016627">
    <property type="term" value="F:oxidoreductase activity, acting on the CH-CH group of donors"/>
    <property type="evidence" value="ECO:0007669"/>
    <property type="project" value="TreeGrafter"/>
</dbReference>
<reference evidence="3 4" key="1">
    <citation type="submission" date="2017-07" db="EMBL/GenBank/DDBJ databases">
        <title>Amycolatopsis alba DSM 44262 Genome sequencing and assembly.</title>
        <authorList>
            <person name="Kaur N."/>
            <person name="Mayilraj S."/>
        </authorList>
    </citation>
    <scope>NUCLEOTIDE SEQUENCE [LARGE SCALE GENOMIC DNA]</scope>
    <source>
        <strain evidence="3 4">DSM 44262</strain>
    </source>
</reference>
<dbReference type="Gene3D" id="2.30.110.10">
    <property type="entry name" value="Electron Transport, Fmn-binding Protein, Chain A"/>
    <property type="match status" value="1"/>
</dbReference>
<dbReference type="GO" id="GO:0070967">
    <property type="term" value="F:coenzyme F420 binding"/>
    <property type="evidence" value="ECO:0007669"/>
    <property type="project" value="TreeGrafter"/>
</dbReference>
<proteinExistence type="predicted"/>
<dbReference type="OrthoDB" id="5738083at2"/>
<dbReference type="InterPro" id="IPR019965">
    <property type="entry name" value="PPOX_F420-dep_Rv2061_put"/>
</dbReference>
<evidence type="ECO:0000256" key="1">
    <source>
        <dbReference type="ARBA" id="ARBA00023002"/>
    </source>
</evidence>
<dbReference type="InterPro" id="IPR052019">
    <property type="entry name" value="F420H2_bilvrd_red/Heme_oxyg"/>
</dbReference>
<evidence type="ECO:0000313" key="4">
    <source>
        <dbReference type="Proteomes" id="UP000215563"/>
    </source>
</evidence>
<dbReference type="SUPFAM" id="SSF50475">
    <property type="entry name" value="FMN-binding split barrel"/>
    <property type="match status" value="1"/>
</dbReference>
<comment type="caution">
    <text evidence="3">The sequence shown here is derived from an EMBL/GenBank/DDBJ whole genome shotgun (WGS) entry which is preliminary data.</text>
</comment>
<gene>
    <name evidence="3" type="ORF">CFP75_31825</name>
</gene>
<name>A0A229REZ7_AMYAL</name>
<protein>
    <submittedName>
        <fullName evidence="3">PPOX class F420-dependent oxidoreductase</fullName>
    </submittedName>
</protein>
<dbReference type="GO" id="GO:0005829">
    <property type="term" value="C:cytosol"/>
    <property type="evidence" value="ECO:0007669"/>
    <property type="project" value="TreeGrafter"/>
</dbReference>
<dbReference type="NCBIfam" id="TIGR03666">
    <property type="entry name" value="Rv2061_F420"/>
    <property type="match status" value="1"/>
</dbReference>
<dbReference type="PANTHER" id="PTHR35176">
    <property type="entry name" value="HEME OXYGENASE HI_0854-RELATED"/>
    <property type="match status" value="1"/>
</dbReference>
<dbReference type="Pfam" id="PF01243">
    <property type="entry name" value="PNPOx_N"/>
    <property type="match status" value="1"/>
</dbReference>
<dbReference type="EMBL" id="NMQU01000106">
    <property type="protein sequence ID" value="OXM45243.1"/>
    <property type="molecule type" value="Genomic_DNA"/>
</dbReference>
<keyword evidence="1" id="KW-0560">Oxidoreductase</keyword>
<organism evidence="3 4">
    <name type="scientific">Amycolatopsis alba DSM 44262</name>
    <dbReference type="NCBI Taxonomy" id="1125972"/>
    <lineage>
        <taxon>Bacteria</taxon>
        <taxon>Bacillati</taxon>
        <taxon>Actinomycetota</taxon>
        <taxon>Actinomycetes</taxon>
        <taxon>Pseudonocardiales</taxon>
        <taxon>Pseudonocardiaceae</taxon>
        <taxon>Amycolatopsis</taxon>
    </lineage>
</organism>
<dbReference type="InterPro" id="IPR012349">
    <property type="entry name" value="Split_barrel_FMN-bd"/>
</dbReference>
<dbReference type="Proteomes" id="UP000215563">
    <property type="component" value="Unassembled WGS sequence"/>
</dbReference>
<keyword evidence="4" id="KW-1185">Reference proteome</keyword>
<accession>A0A229REZ7</accession>
<evidence type="ECO:0000313" key="3">
    <source>
        <dbReference type="EMBL" id="OXM45243.1"/>
    </source>
</evidence>
<dbReference type="AlphaFoldDB" id="A0A229REZ7"/>